<dbReference type="SUPFAM" id="SSF52172">
    <property type="entry name" value="CheY-like"/>
    <property type="match status" value="1"/>
</dbReference>
<accession>A0ABU1IBP9</accession>
<evidence type="ECO:0000256" key="1">
    <source>
        <dbReference type="ARBA" id="ARBA00022553"/>
    </source>
</evidence>
<name>A0ABU1IBP9_9BURK</name>
<proteinExistence type="predicted"/>
<evidence type="ECO:0000313" key="5">
    <source>
        <dbReference type="Proteomes" id="UP001267710"/>
    </source>
</evidence>
<dbReference type="Proteomes" id="UP001267710">
    <property type="component" value="Unassembled WGS sequence"/>
</dbReference>
<sequence length="123" mass="13376">MRILYVEDNCELRESIGMLMEGEGRTVTACATAEEALELDAADPFDLVVTDVSLPGMSGTDLCRKLLAADPDRWIVLCSGYQFPHALKAMGPHVRSLLKPFELEELETLLASVQVQLAGPSLA</sequence>
<evidence type="ECO:0000313" key="4">
    <source>
        <dbReference type="EMBL" id="MDR6214356.1"/>
    </source>
</evidence>
<comment type="caution">
    <text evidence="4">The sequence shown here is derived from an EMBL/GenBank/DDBJ whole genome shotgun (WGS) entry which is preliminary data.</text>
</comment>
<gene>
    <name evidence="4" type="ORF">QE399_002045</name>
</gene>
<dbReference type="InterPro" id="IPR011006">
    <property type="entry name" value="CheY-like_superfamily"/>
</dbReference>
<dbReference type="PROSITE" id="PS50110">
    <property type="entry name" value="RESPONSE_REGULATORY"/>
    <property type="match status" value="1"/>
</dbReference>
<keyword evidence="5" id="KW-1185">Reference proteome</keyword>
<dbReference type="Pfam" id="PF00072">
    <property type="entry name" value="Response_reg"/>
    <property type="match status" value="1"/>
</dbReference>
<feature type="domain" description="Response regulatory" evidence="3">
    <location>
        <begin position="2"/>
        <end position="114"/>
    </location>
</feature>
<keyword evidence="1 2" id="KW-0597">Phosphoprotein</keyword>
<feature type="modified residue" description="4-aspartylphosphate" evidence="2">
    <location>
        <position position="51"/>
    </location>
</feature>
<evidence type="ECO:0000259" key="3">
    <source>
        <dbReference type="PROSITE" id="PS50110"/>
    </source>
</evidence>
<dbReference type="PANTHER" id="PTHR44591:SF3">
    <property type="entry name" value="RESPONSE REGULATORY DOMAIN-CONTAINING PROTEIN"/>
    <property type="match status" value="1"/>
</dbReference>
<dbReference type="RefSeq" id="WP_309828481.1">
    <property type="nucleotide sequence ID" value="NZ_JAVIZX010000001.1"/>
</dbReference>
<reference evidence="4 5" key="1">
    <citation type="submission" date="2023-08" db="EMBL/GenBank/DDBJ databases">
        <title>Functional and genomic diversity of the sorghum phyllosphere microbiome.</title>
        <authorList>
            <person name="Shade A."/>
        </authorList>
    </citation>
    <scope>NUCLEOTIDE SEQUENCE [LARGE SCALE GENOMIC DNA]</scope>
    <source>
        <strain evidence="4 5">SORGH_AS_0335</strain>
    </source>
</reference>
<dbReference type="InterPro" id="IPR001789">
    <property type="entry name" value="Sig_transdc_resp-reg_receiver"/>
</dbReference>
<organism evidence="4 5">
    <name type="scientific">Paracidovorax wautersii</name>
    <dbReference type="NCBI Taxonomy" id="1177982"/>
    <lineage>
        <taxon>Bacteria</taxon>
        <taxon>Pseudomonadati</taxon>
        <taxon>Pseudomonadota</taxon>
        <taxon>Betaproteobacteria</taxon>
        <taxon>Burkholderiales</taxon>
        <taxon>Comamonadaceae</taxon>
        <taxon>Paracidovorax</taxon>
    </lineage>
</organism>
<evidence type="ECO:0000256" key="2">
    <source>
        <dbReference type="PROSITE-ProRule" id="PRU00169"/>
    </source>
</evidence>
<dbReference type="CDD" id="cd00156">
    <property type="entry name" value="REC"/>
    <property type="match status" value="1"/>
</dbReference>
<dbReference type="PANTHER" id="PTHR44591">
    <property type="entry name" value="STRESS RESPONSE REGULATOR PROTEIN 1"/>
    <property type="match status" value="1"/>
</dbReference>
<dbReference type="EMBL" id="JAVIZX010000001">
    <property type="protein sequence ID" value="MDR6214356.1"/>
    <property type="molecule type" value="Genomic_DNA"/>
</dbReference>
<dbReference type="Gene3D" id="3.40.50.2300">
    <property type="match status" value="1"/>
</dbReference>
<protein>
    <submittedName>
        <fullName evidence="4">Two-component system cell cycle response regulator CpdR</fullName>
    </submittedName>
</protein>
<dbReference type="InterPro" id="IPR050595">
    <property type="entry name" value="Bact_response_regulator"/>
</dbReference>
<dbReference type="SMART" id="SM00448">
    <property type="entry name" value="REC"/>
    <property type="match status" value="1"/>
</dbReference>